<proteinExistence type="predicted"/>
<evidence type="ECO:0000313" key="2">
    <source>
        <dbReference type="EMBL" id="CAE6473399.1"/>
    </source>
</evidence>
<feature type="region of interest" description="Disordered" evidence="1">
    <location>
        <begin position="1"/>
        <end position="23"/>
    </location>
</feature>
<reference evidence="2" key="1">
    <citation type="submission" date="2021-01" db="EMBL/GenBank/DDBJ databases">
        <authorList>
            <person name="Kaushik A."/>
        </authorList>
    </citation>
    <scope>NUCLEOTIDE SEQUENCE</scope>
    <source>
        <strain evidence="2">AG6-10EEA</strain>
    </source>
</reference>
<comment type="caution">
    <text evidence="2">The sequence shown here is derived from an EMBL/GenBank/DDBJ whole genome shotgun (WGS) entry which is preliminary data.</text>
</comment>
<name>A0A8H3C2M6_9AGAM</name>
<sequence>MHSTVHHSRDSLPTSPRLTSITRSDPTKELNVQYSRILKRQYLSYLAKLAIPITHQEIATPRAADSRQPIARLRNTKFKSQVIPRHLSLTRPFTMHFCWRVNTAGSGSDAGAAFYFVIFEVFLYESSRFACPAEVNKLFPGQKPQFDPQPLGVRCTASVAVEVPCKASAEIALATMSM</sequence>
<organism evidence="2 3">
    <name type="scientific">Rhizoctonia solani</name>
    <dbReference type="NCBI Taxonomy" id="456999"/>
    <lineage>
        <taxon>Eukaryota</taxon>
        <taxon>Fungi</taxon>
        <taxon>Dikarya</taxon>
        <taxon>Basidiomycota</taxon>
        <taxon>Agaricomycotina</taxon>
        <taxon>Agaricomycetes</taxon>
        <taxon>Cantharellales</taxon>
        <taxon>Ceratobasidiaceae</taxon>
        <taxon>Rhizoctonia</taxon>
    </lineage>
</organism>
<dbReference type="Proteomes" id="UP000663853">
    <property type="component" value="Unassembled WGS sequence"/>
</dbReference>
<evidence type="ECO:0000256" key="1">
    <source>
        <dbReference type="SAM" id="MobiDB-lite"/>
    </source>
</evidence>
<feature type="compositionally biased region" description="Polar residues" evidence="1">
    <location>
        <begin position="11"/>
        <end position="23"/>
    </location>
</feature>
<dbReference type="AlphaFoldDB" id="A0A8H3C2M6"/>
<gene>
    <name evidence="2" type="ORF">RDB_LOCUS77982</name>
</gene>
<evidence type="ECO:0000313" key="3">
    <source>
        <dbReference type="Proteomes" id="UP000663853"/>
    </source>
</evidence>
<dbReference type="EMBL" id="CAJMXA010001961">
    <property type="protein sequence ID" value="CAE6473399.1"/>
    <property type="molecule type" value="Genomic_DNA"/>
</dbReference>
<protein>
    <submittedName>
        <fullName evidence="2">Uncharacterized protein</fullName>
    </submittedName>
</protein>
<accession>A0A8H3C2M6</accession>